<feature type="domain" description="Helicase-associated" evidence="2">
    <location>
        <begin position="523"/>
        <end position="588"/>
    </location>
</feature>
<dbReference type="PANTHER" id="PTHR33418">
    <property type="entry name" value="HELICASE-ASSOCIATED"/>
    <property type="match status" value="1"/>
</dbReference>
<protein>
    <submittedName>
        <fullName evidence="3">DNA-binding protein</fullName>
    </submittedName>
</protein>
<dbReference type="PANTHER" id="PTHR33418:SF1">
    <property type="entry name" value="HELICASE-ASSOCIATED DOMAIN-CONTAINING PROTEIN"/>
    <property type="match status" value="1"/>
</dbReference>
<feature type="compositionally biased region" description="Pro residues" evidence="1">
    <location>
        <begin position="1"/>
        <end position="12"/>
    </location>
</feature>
<dbReference type="EMBL" id="LMXB01000098">
    <property type="protein sequence ID" value="KUO15960.1"/>
    <property type="molecule type" value="Genomic_DNA"/>
</dbReference>
<feature type="region of interest" description="Disordered" evidence="1">
    <location>
        <begin position="1"/>
        <end position="21"/>
    </location>
</feature>
<name>A0A101USG8_9ACTN</name>
<dbReference type="OrthoDB" id="4120976at2"/>
<feature type="domain" description="Helicase-associated" evidence="2">
    <location>
        <begin position="955"/>
        <end position="1010"/>
    </location>
</feature>
<keyword evidence="4" id="KW-1185">Reference proteome</keyword>
<comment type="caution">
    <text evidence="3">The sequence shown here is derived from an EMBL/GenBank/DDBJ whole genome shotgun (WGS) entry which is preliminary data.</text>
</comment>
<sequence length="1072" mass="120756">MHDFPSPQPQPPRTAAARPGPVRLAPLQGETNLSYLDRLADRYRLGVRDLIPALLQVGGGLFKGYRTDGEVYLNAEARARISAFCRVPEEILQRALPAWTAQEPVSPDGAGAAGRFRFGAVVPSAGEGCRLCTAARTGRTKPARVYLQPHTRICPRHRRWMLGTHWIDGGPADTEQVDLAELPQMAAAHRRHLDLLRHRPDAARAFEVAHAVIVSWWAQQWPEEEQWPRRALQLAAPGADPGWWRLLARDAVTYPETVALTSVLTSERTRQRLLADTGGHLPHTLAHTPALVSQLARATNRPWLAERIASTSAGPLLLWVQHCVRADADAAVADRRWTLHMAHRPRPIARELTAYRDAAQQPEKAAGATRLHLGLRHTSDQAFTTGLAHARAYAAVHGHLAAPIHSRFNGFALGRWLSNHRKFPAMPPEHVAELEALDPWWRPPWTVMWQRFYYQARDHSRARGTLRPEHGFPTTGFGLGEWLYNQCTGYDHLHPGQQRLLTDIGLTHEAVQAARPRRKHMATHFQRVLACARAYADTHGTLVTATTDTIQDGLKLGQWLSNQRSKDRAHQLRHGTPSPRALALSAIDPWWNPPWTLEWQRSWHQARTHVDGGHVLDTAAGFPGTTSALATWLTTQCAQYDTLQPDQHDLLARIGITAAQAHGAAARPAENEADFATALGYARSYHAIHGTLAAAVDTVHDGFQLGRWLRRQRQHARTDADRGALLSAAAKALTGIDPWWCPSWSLAWQRAWQHIHDQIKAGHRLDADHHFRSFAPAQRTWLRTQRNHHDDLHPGQQRLLADIGLTRDSARTRPLNPYAETALAHARDYADTHHTLAVSYSTVHDGFPLGRWLNDQRQQARRETTPSARHQALAAIDPWWNPPWDLAWQRACARARTTQTRPHGVPADVRTWIRAQHAAWPHLRPQQQQLLTDLDITPEAAARRRTSRVYPISPGLAHARAYAALNGHLSPSADTHHDGFPLGRWLVQKRRAARQGRLSPTTSRVLEDLDPWWNAPWPSIWQRTYQQAKLHHHTGQPYSPALQRWTERQRTRWTTLHTTQQELLSAVGILPA</sequence>
<reference evidence="3 4" key="1">
    <citation type="submission" date="2015-10" db="EMBL/GenBank/DDBJ databases">
        <title>Draft genome sequence of Streptomyces sp. RV15, isolated from a marine sponge.</title>
        <authorList>
            <person name="Ruckert C."/>
            <person name="Abdelmohsen U.R."/>
            <person name="Winkler A."/>
            <person name="Hentschel U."/>
            <person name="Kalinowski J."/>
            <person name="Kampfer P."/>
            <person name="Glaeser S."/>
        </authorList>
    </citation>
    <scope>NUCLEOTIDE SEQUENCE [LARGE SCALE GENOMIC DNA]</scope>
    <source>
        <strain evidence="3 4">RV15</strain>
    </source>
</reference>
<feature type="domain" description="Helicase-associated" evidence="2">
    <location>
        <begin position="821"/>
        <end position="877"/>
    </location>
</feature>
<gene>
    <name evidence="3" type="ORF">AQJ91_38755</name>
</gene>
<dbReference type="InterPro" id="IPR005114">
    <property type="entry name" value="Helicase_assoc"/>
</dbReference>
<dbReference type="GO" id="GO:0003677">
    <property type="term" value="F:DNA binding"/>
    <property type="evidence" value="ECO:0007669"/>
    <property type="project" value="UniProtKB-KW"/>
</dbReference>
<evidence type="ECO:0000259" key="2">
    <source>
        <dbReference type="Pfam" id="PF03457"/>
    </source>
</evidence>
<dbReference type="Pfam" id="PF03457">
    <property type="entry name" value="HA"/>
    <property type="match status" value="5"/>
</dbReference>
<evidence type="ECO:0000313" key="3">
    <source>
        <dbReference type="EMBL" id="KUO15960.1"/>
    </source>
</evidence>
<evidence type="ECO:0000313" key="4">
    <source>
        <dbReference type="Proteomes" id="UP000053260"/>
    </source>
</evidence>
<dbReference type="AlphaFoldDB" id="A0A101USG8"/>
<proteinExistence type="predicted"/>
<dbReference type="Proteomes" id="UP000053260">
    <property type="component" value="Unassembled WGS sequence"/>
</dbReference>
<evidence type="ECO:0000256" key="1">
    <source>
        <dbReference type="SAM" id="MobiDB-lite"/>
    </source>
</evidence>
<keyword evidence="3" id="KW-0238">DNA-binding</keyword>
<dbReference type="STRING" id="909626.AQJ91_38755"/>
<feature type="domain" description="Helicase-associated" evidence="2">
    <location>
        <begin position="380"/>
        <end position="438"/>
    </location>
</feature>
<accession>A0A101USG8</accession>
<feature type="domain" description="Helicase-associated" evidence="2">
    <location>
        <begin position="672"/>
        <end position="728"/>
    </location>
</feature>
<dbReference type="Gene3D" id="6.10.140.530">
    <property type="match status" value="1"/>
</dbReference>
<organism evidence="3 4">
    <name type="scientific">Streptomyces dysideae</name>
    <dbReference type="NCBI Taxonomy" id="909626"/>
    <lineage>
        <taxon>Bacteria</taxon>
        <taxon>Bacillati</taxon>
        <taxon>Actinomycetota</taxon>
        <taxon>Actinomycetes</taxon>
        <taxon>Kitasatosporales</taxon>
        <taxon>Streptomycetaceae</taxon>
        <taxon>Streptomyces</taxon>
    </lineage>
</organism>